<feature type="domain" description="YcdB/YcdC repeated" evidence="1">
    <location>
        <begin position="342"/>
        <end position="461"/>
    </location>
</feature>
<protein>
    <submittedName>
        <fullName evidence="2">DUF4901 domain-containing protein</fullName>
    </submittedName>
</protein>
<proteinExistence type="predicted"/>
<feature type="domain" description="YcdB/YcdC repeated" evidence="1">
    <location>
        <begin position="8"/>
        <end position="155"/>
    </location>
</feature>
<reference evidence="2 3" key="1">
    <citation type="submission" date="2018-09" db="EMBL/GenBank/DDBJ databases">
        <title>Genome Sequence of Paenibacillus lautus Strain E7593-69, Azo Dye-Degrading Bacteria, Isolated from Commercial Tattoo Inks.</title>
        <authorList>
            <person name="Nho S.W."/>
            <person name="Kim S.-J."/>
            <person name="Kweon O."/>
            <person name="Cerniglia C.E."/>
        </authorList>
    </citation>
    <scope>NUCLEOTIDE SEQUENCE [LARGE SCALE GENOMIC DNA]</scope>
    <source>
        <strain evidence="2 3">E7593-69</strain>
    </source>
</reference>
<dbReference type="KEGG" id="plw:D5F53_11990"/>
<dbReference type="RefSeq" id="WP_119847884.1">
    <property type="nucleotide sequence ID" value="NZ_CP032412.1"/>
</dbReference>
<evidence type="ECO:0000313" key="2">
    <source>
        <dbReference type="EMBL" id="AYB43971.1"/>
    </source>
</evidence>
<dbReference type="InterPro" id="IPR032599">
    <property type="entry name" value="YcdB/YcdC_rep_domain"/>
</dbReference>
<evidence type="ECO:0000259" key="1">
    <source>
        <dbReference type="Pfam" id="PF16244"/>
    </source>
</evidence>
<gene>
    <name evidence="2" type="ORF">D5F53_11990</name>
</gene>
<evidence type="ECO:0000313" key="3">
    <source>
        <dbReference type="Proteomes" id="UP000266552"/>
    </source>
</evidence>
<organism evidence="2 3">
    <name type="scientific">Paenibacillus lautus</name>
    <name type="common">Bacillus lautus</name>
    <dbReference type="NCBI Taxonomy" id="1401"/>
    <lineage>
        <taxon>Bacteria</taxon>
        <taxon>Bacillati</taxon>
        <taxon>Bacillota</taxon>
        <taxon>Bacilli</taxon>
        <taxon>Bacillales</taxon>
        <taxon>Paenibacillaceae</taxon>
        <taxon>Paenibacillus</taxon>
    </lineage>
</organism>
<accession>A0A385TKF6</accession>
<dbReference type="AlphaFoldDB" id="A0A385TKF6"/>
<dbReference type="EMBL" id="CP032412">
    <property type="protein sequence ID" value="AYB43971.1"/>
    <property type="molecule type" value="Genomic_DNA"/>
</dbReference>
<dbReference type="Pfam" id="PF16244">
    <property type="entry name" value="DUF4901"/>
    <property type="match status" value="2"/>
</dbReference>
<sequence length="548" mass="63232">MTMDIQALRAAAGTITFIPEHYELVMEDNTPKGFDEKERTFIWEDPHSENSRIEVSLSLETGQLMRLQIDQERDDTIWGSAIEAGRTTEQAADIAKAFMFRHHPNYAALTWIRSEIKRNYVEIDFRAEVGGLPLPSSGCEIRLDADFNIVLYKAEEFPGMELPVWPDRLVSAEAAKQRILQDMEMQPIITTLYPSMYDMEGEEDQHRLVYEPVQGRRKIDAVTGEPLHNLQHDLLPPTVPITPADPSKLDNVYTVKPVLPSRTRTEHSSPDEDSDLIPFWEAQLGIDTERYALDQPRGDDQNLILLYFDKSDMNEDEADHSATDPLSVDRYFERRWGKTLRNLQAAYMIHIDKASGSLEAYHYKPESSDGGTVLTREQCWERAELFLQRFFPSYAKYLRLEVNWDRGAGITDSEQEGDVGEAEPRDREFFHLPLYMDQYRVRLEYVNICVSTITGKVLLYRNVSHEKIRELEAYKFKAAVSAASALARYAEQLDVSLRWYVDGDDRTAYYRLIYDPVYKRRAKTGVSVSEYLMEFIDAVSGEPIWSKV</sequence>
<dbReference type="Proteomes" id="UP000266552">
    <property type="component" value="Chromosome"/>
</dbReference>
<name>A0A385TKF6_PAELA</name>
<keyword evidence="3" id="KW-1185">Reference proteome</keyword>